<organism evidence="1 2">
    <name type="scientific">Durusdinium trenchii</name>
    <dbReference type="NCBI Taxonomy" id="1381693"/>
    <lineage>
        <taxon>Eukaryota</taxon>
        <taxon>Sar</taxon>
        <taxon>Alveolata</taxon>
        <taxon>Dinophyceae</taxon>
        <taxon>Suessiales</taxon>
        <taxon>Symbiodiniaceae</taxon>
        <taxon>Durusdinium</taxon>
    </lineage>
</organism>
<sequence>WGDVVEDDWKLGAVDDEGDPTEEGVHKGLAEALGIKVWKFKAELEKDINQLDSKEYEAKKAGLDDEELLKKKKAVMPKLQASGVLGWADALTSLTTLLKKPKFKTEEVSDSMGKALQALQAAKAIKASLQKALKKPD</sequence>
<gene>
    <name evidence="1" type="ORF">CCMP2556_LOCUS12638</name>
</gene>
<name>A0ABP0JRN1_9DINO</name>
<dbReference type="Proteomes" id="UP001642484">
    <property type="component" value="Unassembled WGS sequence"/>
</dbReference>
<evidence type="ECO:0000313" key="1">
    <source>
        <dbReference type="EMBL" id="CAK9016803.1"/>
    </source>
</evidence>
<evidence type="ECO:0000313" key="2">
    <source>
        <dbReference type="Proteomes" id="UP001642484"/>
    </source>
</evidence>
<comment type="caution">
    <text evidence="1">The sequence shown here is derived from an EMBL/GenBank/DDBJ whole genome shotgun (WGS) entry which is preliminary data.</text>
</comment>
<reference evidence="1 2" key="1">
    <citation type="submission" date="2024-02" db="EMBL/GenBank/DDBJ databases">
        <authorList>
            <person name="Chen Y."/>
            <person name="Shah S."/>
            <person name="Dougan E. K."/>
            <person name="Thang M."/>
            <person name="Chan C."/>
        </authorList>
    </citation>
    <scope>NUCLEOTIDE SEQUENCE [LARGE SCALE GENOMIC DNA]</scope>
</reference>
<proteinExistence type="predicted"/>
<protein>
    <submittedName>
        <fullName evidence="1">Uncharacterized protein</fullName>
    </submittedName>
</protein>
<dbReference type="EMBL" id="CAXAMN010006189">
    <property type="protein sequence ID" value="CAK9016803.1"/>
    <property type="molecule type" value="Genomic_DNA"/>
</dbReference>
<feature type="non-terminal residue" evidence="1">
    <location>
        <position position="1"/>
    </location>
</feature>
<keyword evidence="2" id="KW-1185">Reference proteome</keyword>
<accession>A0ABP0JRN1</accession>